<sequence>MAEHMDFDPAKIPAPNFAGEAYAFMRSALISDTNTPEVTTNELAAQRLKDQWEAHIEELRTQYQAQLQQAETLREQRRQEETEAERFAEAERQEKEKELSKEAEKKRLPIYSFQKGLGVDAVPLQLHPYAKKMMTARKYVPLWCFLPDAAVEAKERSKEFLDTNHLQFAVEDGDSLAGSSVSLVGSHSVRASPNAIPDSQLSWSQVMRAKSAFLNALCLGTWPDNFIAMFAGFYSNMDMHRELQEQDGD</sequence>
<proteinExistence type="predicted"/>
<keyword evidence="2" id="KW-1185">Reference proteome</keyword>
<evidence type="ECO:0000313" key="1">
    <source>
        <dbReference type="EMBL" id="KAJ3809888.1"/>
    </source>
</evidence>
<name>A0ACC1TYZ7_9AGAR</name>
<gene>
    <name evidence="1" type="ORF">F5876DRAFT_77325</name>
</gene>
<dbReference type="Proteomes" id="UP001163835">
    <property type="component" value="Unassembled WGS sequence"/>
</dbReference>
<dbReference type="EMBL" id="MU795131">
    <property type="protein sequence ID" value="KAJ3809888.1"/>
    <property type="molecule type" value="Genomic_DNA"/>
</dbReference>
<accession>A0ACC1TYZ7</accession>
<organism evidence="1 2">
    <name type="scientific">Lentinula aff. lateritia</name>
    <dbReference type="NCBI Taxonomy" id="2804960"/>
    <lineage>
        <taxon>Eukaryota</taxon>
        <taxon>Fungi</taxon>
        <taxon>Dikarya</taxon>
        <taxon>Basidiomycota</taxon>
        <taxon>Agaricomycotina</taxon>
        <taxon>Agaricomycetes</taxon>
        <taxon>Agaricomycetidae</taxon>
        <taxon>Agaricales</taxon>
        <taxon>Marasmiineae</taxon>
        <taxon>Omphalotaceae</taxon>
        <taxon>Lentinula</taxon>
    </lineage>
</organism>
<evidence type="ECO:0000313" key="2">
    <source>
        <dbReference type="Proteomes" id="UP001163835"/>
    </source>
</evidence>
<reference evidence="1" key="1">
    <citation type="submission" date="2022-09" db="EMBL/GenBank/DDBJ databases">
        <title>A Global Phylogenomic Analysis of the Shiitake Genus Lentinula.</title>
        <authorList>
            <consortium name="DOE Joint Genome Institute"/>
            <person name="Sierra-Patev S."/>
            <person name="Min B."/>
            <person name="Naranjo-Ortiz M."/>
            <person name="Looney B."/>
            <person name="Konkel Z."/>
            <person name="Slot J.C."/>
            <person name="Sakamoto Y."/>
            <person name="Steenwyk J.L."/>
            <person name="Rokas A."/>
            <person name="Carro J."/>
            <person name="Camarero S."/>
            <person name="Ferreira P."/>
            <person name="Molpeceres G."/>
            <person name="Ruiz-Duenas F.J."/>
            <person name="Serrano A."/>
            <person name="Henrissat B."/>
            <person name="Drula E."/>
            <person name="Hughes K.W."/>
            <person name="Mata J.L."/>
            <person name="Ishikawa N.K."/>
            <person name="Vargas-Isla R."/>
            <person name="Ushijima S."/>
            <person name="Smith C.A."/>
            <person name="Ahrendt S."/>
            <person name="Andreopoulos W."/>
            <person name="He G."/>
            <person name="Labutti K."/>
            <person name="Lipzen A."/>
            <person name="Ng V."/>
            <person name="Riley R."/>
            <person name="Sandor L."/>
            <person name="Barry K."/>
            <person name="Martinez A.T."/>
            <person name="Xiao Y."/>
            <person name="Gibbons J.G."/>
            <person name="Terashima K."/>
            <person name="Grigoriev I.V."/>
            <person name="Hibbett D.S."/>
        </authorList>
    </citation>
    <scope>NUCLEOTIDE SEQUENCE</scope>
    <source>
        <strain evidence="1">TMI1499</strain>
    </source>
</reference>
<protein>
    <submittedName>
        <fullName evidence="1">Uncharacterized protein</fullName>
    </submittedName>
</protein>
<comment type="caution">
    <text evidence="1">The sequence shown here is derived from an EMBL/GenBank/DDBJ whole genome shotgun (WGS) entry which is preliminary data.</text>
</comment>